<evidence type="ECO:0000256" key="5">
    <source>
        <dbReference type="ARBA" id="ARBA00023136"/>
    </source>
</evidence>
<evidence type="ECO:0000256" key="6">
    <source>
        <dbReference type="ARBA" id="ARBA00023294"/>
    </source>
</evidence>
<dbReference type="GO" id="GO:0005789">
    <property type="term" value="C:endoplasmic reticulum membrane"/>
    <property type="evidence" value="ECO:0007669"/>
    <property type="project" value="UniProtKB-SubCell"/>
</dbReference>
<keyword evidence="12" id="KW-1185">Reference proteome</keyword>
<keyword evidence="4 10" id="KW-1133">Transmembrane helix</keyword>
<comment type="caution">
    <text evidence="11">The sequence shown here is derived from an EMBL/GenBank/DDBJ whole genome shotgun (WGS) entry which is preliminary data.</text>
</comment>
<evidence type="ECO:0000256" key="10">
    <source>
        <dbReference type="SAM" id="Phobius"/>
    </source>
</evidence>
<dbReference type="InterPro" id="IPR045033">
    <property type="entry name" value="PILS1/3/4/5/7"/>
</dbReference>
<feature type="transmembrane region" description="Helical" evidence="10">
    <location>
        <begin position="259"/>
        <end position="279"/>
    </location>
</feature>
<dbReference type="GO" id="GO:0080162">
    <property type="term" value="P:endoplasmic reticulum to cytosol auxin transport"/>
    <property type="evidence" value="ECO:0007669"/>
    <property type="project" value="InterPro"/>
</dbReference>
<keyword evidence="6" id="KW-0927">Auxin signaling pathway</keyword>
<evidence type="ECO:0000313" key="12">
    <source>
        <dbReference type="Proteomes" id="UP000829196"/>
    </source>
</evidence>
<dbReference type="AlphaFoldDB" id="A0A8T3BKZ8"/>
<evidence type="ECO:0000256" key="8">
    <source>
        <dbReference type="ARBA" id="ARBA00025752"/>
    </source>
</evidence>
<dbReference type="PANTHER" id="PTHR31651">
    <property type="match status" value="1"/>
</dbReference>
<dbReference type="EMBL" id="JAGYWB010000009">
    <property type="protein sequence ID" value="KAI0511868.1"/>
    <property type="molecule type" value="Genomic_DNA"/>
</dbReference>
<dbReference type="OrthoDB" id="191139at2759"/>
<reference evidence="11" key="1">
    <citation type="journal article" date="2022" name="Front. Genet.">
        <title>Chromosome-Scale Assembly of the Dendrobium nobile Genome Provides Insights Into the Molecular Mechanism of the Biosynthesis of the Medicinal Active Ingredient of Dendrobium.</title>
        <authorList>
            <person name="Xu Q."/>
            <person name="Niu S.-C."/>
            <person name="Li K.-L."/>
            <person name="Zheng P.-J."/>
            <person name="Zhang X.-J."/>
            <person name="Jia Y."/>
            <person name="Liu Y."/>
            <person name="Niu Y.-X."/>
            <person name="Yu L.-H."/>
            <person name="Chen D.-F."/>
            <person name="Zhang G.-Q."/>
        </authorList>
    </citation>
    <scope>NUCLEOTIDE SEQUENCE</scope>
    <source>
        <tissue evidence="11">Leaf</tissue>
    </source>
</reference>
<comment type="similarity">
    <text evidence="8">Belongs to the auxin efflux carrier (TC 2.A.69.2) family.</text>
</comment>
<evidence type="ECO:0000256" key="2">
    <source>
        <dbReference type="ARBA" id="ARBA00022448"/>
    </source>
</evidence>
<dbReference type="Pfam" id="PF03547">
    <property type="entry name" value="Mem_trans"/>
    <property type="match status" value="1"/>
</dbReference>
<feature type="transmembrane region" description="Helical" evidence="10">
    <location>
        <begin position="329"/>
        <end position="357"/>
    </location>
</feature>
<evidence type="ECO:0000256" key="4">
    <source>
        <dbReference type="ARBA" id="ARBA00022989"/>
    </source>
</evidence>
<organism evidence="11 12">
    <name type="scientific">Dendrobium nobile</name>
    <name type="common">Orchid</name>
    <dbReference type="NCBI Taxonomy" id="94219"/>
    <lineage>
        <taxon>Eukaryota</taxon>
        <taxon>Viridiplantae</taxon>
        <taxon>Streptophyta</taxon>
        <taxon>Embryophyta</taxon>
        <taxon>Tracheophyta</taxon>
        <taxon>Spermatophyta</taxon>
        <taxon>Magnoliopsida</taxon>
        <taxon>Liliopsida</taxon>
        <taxon>Asparagales</taxon>
        <taxon>Orchidaceae</taxon>
        <taxon>Epidendroideae</taxon>
        <taxon>Malaxideae</taxon>
        <taxon>Dendrobiinae</taxon>
        <taxon>Dendrobium</taxon>
    </lineage>
</organism>
<proteinExistence type="inferred from homology"/>
<feature type="transmembrane region" description="Helical" evidence="10">
    <location>
        <begin position="299"/>
        <end position="317"/>
    </location>
</feature>
<dbReference type="PANTHER" id="PTHR31651:SF33">
    <property type="entry name" value="PROTEIN PIN-LIKES 1"/>
    <property type="match status" value="1"/>
</dbReference>
<evidence type="ECO:0000256" key="7">
    <source>
        <dbReference type="ARBA" id="ARBA00025100"/>
    </source>
</evidence>
<gene>
    <name evidence="11" type="ORF">KFK09_012502</name>
</gene>
<feature type="transmembrane region" description="Helical" evidence="10">
    <location>
        <begin position="396"/>
        <end position="418"/>
    </location>
</feature>
<keyword evidence="5 10" id="KW-0472">Membrane</keyword>
<evidence type="ECO:0000256" key="9">
    <source>
        <dbReference type="SAM" id="MobiDB-lite"/>
    </source>
</evidence>
<evidence type="ECO:0000256" key="3">
    <source>
        <dbReference type="ARBA" id="ARBA00022692"/>
    </source>
</evidence>
<feature type="transmembrane region" description="Helical" evidence="10">
    <location>
        <begin position="6"/>
        <end position="30"/>
    </location>
</feature>
<dbReference type="GO" id="GO:0009734">
    <property type="term" value="P:auxin-activated signaling pathway"/>
    <property type="evidence" value="ECO:0007669"/>
    <property type="project" value="UniProtKB-KW"/>
</dbReference>
<dbReference type="InterPro" id="IPR004776">
    <property type="entry name" value="Mem_transp_PIN-like"/>
</dbReference>
<accession>A0A8T3BKZ8</accession>
<sequence>MEIFQLFIAAWIPILKMLIVTAVGSFIALPSMGVLSEEARKNLNSVVYYVFLPSLVGNNLSKSFTLTSVASTWFMPINILLTFVIGSAFGWILNKITKVPSHLRALLVGCCASGNLGVMLLIIVPATCNEVGSLFGNPALCNSRALAYASFCMGINDMIFWSYVYNIVRLSIGFGEEKKKIRQNEPSAPKSIEDGTVSTNESGEDWKDAKESFSVSGEYVHEKSCTKFSEPSTKSKVQTLKKMAISLSEMPAIIALRRLFTPSTYGVIIGLTIGIVSPFRRALIGEKAPLRSIQGALSLLGDGAVPATTLIMGGNLVKGFHKSDIKISAVVGVVIVRYLLLPLTGVCIIKGAIHIGILHPDPLYHFVLLVQYAVPPAMNMAVITQMLGAGESECSVIFFWTYALTLVLFPLWSAYFIWMVS</sequence>
<feature type="transmembrane region" description="Helical" evidence="10">
    <location>
        <begin position="363"/>
        <end position="384"/>
    </location>
</feature>
<keyword evidence="2" id="KW-0813">Transport</keyword>
<name>A0A8T3BKZ8_DENNO</name>
<keyword evidence="3 10" id="KW-0812">Transmembrane</keyword>
<comment type="subcellular location">
    <subcellularLocation>
        <location evidence="1">Endoplasmic reticulum membrane</location>
        <topology evidence="1">Multi-pass membrane protein</topology>
    </subcellularLocation>
</comment>
<dbReference type="Proteomes" id="UP000829196">
    <property type="component" value="Unassembled WGS sequence"/>
</dbReference>
<feature type="region of interest" description="Disordered" evidence="9">
    <location>
        <begin position="183"/>
        <end position="204"/>
    </location>
</feature>
<evidence type="ECO:0000313" key="11">
    <source>
        <dbReference type="EMBL" id="KAI0511868.1"/>
    </source>
</evidence>
<feature type="transmembrane region" description="Helical" evidence="10">
    <location>
        <begin position="146"/>
        <end position="168"/>
    </location>
</feature>
<feature type="transmembrane region" description="Helical" evidence="10">
    <location>
        <begin position="73"/>
        <end position="93"/>
    </location>
</feature>
<protein>
    <submittedName>
        <fullName evidence="11">Uncharacterized protein</fullName>
    </submittedName>
</protein>
<evidence type="ECO:0000256" key="1">
    <source>
        <dbReference type="ARBA" id="ARBA00004477"/>
    </source>
</evidence>
<feature type="transmembrane region" description="Helical" evidence="10">
    <location>
        <begin position="105"/>
        <end position="126"/>
    </location>
</feature>
<comment type="function">
    <text evidence="7">Involved in cellular auxin homeostasis by regulating auxin metabolism. Regulates intracellular auxin accumulation at the endoplasmic reticulum and thus auxin availability for nuclear auxin signaling.</text>
</comment>